<keyword evidence="6" id="KW-1185">Reference proteome</keyword>
<keyword evidence="4" id="KW-0812">Transmembrane</keyword>
<evidence type="ECO:0000313" key="6">
    <source>
        <dbReference type="Proteomes" id="UP000245383"/>
    </source>
</evidence>
<evidence type="ECO:0000256" key="2">
    <source>
        <dbReference type="ARBA" id="ARBA00023128"/>
    </source>
</evidence>
<organism evidence="5 6">
    <name type="scientific">Smittium simulii</name>
    <dbReference type="NCBI Taxonomy" id="133385"/>
    <lineage>
        <taxon>Eukaryota</taxon>
        <taxon>Fungi</taxon>
        <taxon>Fungi incertae sedis</taxon>
        <taxon>Zoopagomycota</taxon>
        <taxon>Kickxellomycotina</taxon>
        <taxon>Harpellomycetes</taxon>
        <taxon>Harpellales</taxon>
        <taxon>Legeriomycetaceae</taxon>
        <taxon>Smittium</taxon>
    </lineage>
</organism>
<protein>
    <recommendedName>
        <fullName evidence="7">ATP synthase subunit K, mitochondrial</fullName>
    </recommendedName>
</protein>
<proteinExistence type="predicted"/>
<keyword evidence="3 4" id="KW-0472">Membrane</keyword>
<gene>
    <name evidence="5" type="ORF">BB561_004077</name>
</gene>
<dbReference type="EMBL" id="MBFR01000178">
    <property type="protein sequence ID" value="PVU92008.1"/>
    <property type="molecule type" value="Genomic_DNA"/>
</dbReference>
<accession>A0A2T9YI32</accession>
<evidence type="ECO:0000256" key="3">
    <source>
        <dbReference type="ARBA" id="ARBA00023136"/>
    </source>
</evidence>
<dbReference type="GO" id="GO:0031966">
    <property type="term" value="C:mitochondrial membrane"/>
    <property type="evidence" value="ECO:0007669"/>
    <property type="project" value="UniProtKB-SubCell"/>
</dbReference>
<reference evidence="5 6" key="1">
    <citation type="journal article" date="2018" name="MBio">
        <title>Comparative Genomics Reveals the Core Gene Toolbox for the Fungus-Insect Symbiosis.</title>
        <authorList>
            <person name="Wang Y."/>
            <person name="Stata M."/>
            <person name="Wang W."/>
            <person name="Stajich J.E."/>
            <person name="White M.M."/>
            <person name="Moncalvo J.M."/>
        </authorList>
    </citation>
    <scope>NUCLEOTIDE SEQUENCE [LARGE SCALE GENOMIC DNA]</scope>
    <source>
        <strain evidence="5 6">SWE-8-4</strain>
    </source>
</reference>
<dbReference type="Proteomes" id="UP000245383">
    <property type="component" value="Unassembled WGS sequence"/>
</dbReference>
<keyword evidence="2" id="KW-0496">Mitochondrion</keyword>
<sequence length="74" mass="8029">MVNYYTIAGKNIPTYKIAMGLLGTYVGLGYLALRPGKKDLSAPPPINASSDEEAKFIQEFIREAEANDAAANKH</sequence>
<keyword evidence="4" id="KW-1133">Transmembrane helix</keyword>
<dbReference type="OrthoDB" id="2094445at2759"/>
<dbReference type="PANTHER" id="PTHR28074">
    <property type="entry name" value="ATP SYNTHASE SUBUNIT K, MITOCHONDRIAL"/>
    <property type="match status" value="1"/>
</dbReference>
<evidence type="ECO:0008006" key="7">
    <source>
        <dbReference type="Google" id="ProtNLM"/>
    </source>
</evidence>
<dbReference type="AlphaFoldDB" id="A0A2T9YI32"/>
<comment type="caution">
    <text evidence="5">The sequence shown here is derived from an EMBL/GenBank/DDBJ whole genome shotgun (WGS) entry which is preliminary data.</text>
</comment>
<dbReference type="PANTHER" id="PTHR28074:SF1">
    <property type="entry name" value="ATP SYNTHASE SUBUNIT K, MITOCHONDRIAL"/>
    <property type="match status" value="1"/>
</dbReference>
<name>A0A2T9YI32_9FUNG</name>
<dbReference type="InterPro" id="IPR021278">
    <property type="entry name" value="ATP19"/>
</dbReference>
<comment type="subcellular location">
    <subcellularLocation>
        <location evidence="1">Mitochondrion membrane</location>
    </subcellularLocation>
</comment>
<evidence type="ECO:0000313" key="5">
    <source>
        <dbReference type="EMBL" id="PVU92008.1"/>
    </source>
</evidence>
<feature type="transmembrane region" description="Helical" evidence="4">
    <location>
        <begin position="12"/>
        <end position="33"/>
    </location>
</feature>
<evidence type="ECO:0000256" key="4">
    <source>
        <dbReference type="SAM" id="Phobius"/>
    </source>
</evidence>
<evidence type="ECO:0000256" key="1">
    <source>
        <dbReference type="ARBA" id="ARBA00004325"/>
    </source>
</evidence>
<dbReference type="GO" id="GO:0015986">
    <property type="term" value="P:proton motive force-driven ATP synthesis"/>
    <property type="evidence" value="ECO:0007669"/>
    <property type="project" value="TreeGrafter"/>
</dbReference>
<dbReference type="STRING" id="133385.A0A2T9YI32"/>
<dbReference type="Pfam" id="PF11022">
    <property type="entry name" value="ATP19"/>
    <property type="match status" value="1"/>
</dbReference>